<evidence type="ECO:0000313" key="6">
    <source>
        <dbReference type="Proteomes" id="UP000800096"/>
    </source>
</evidence>
<dbReference type="InterPro" id="IPR003959">
    <property type="entry name" value="ATPase_AAA_core"/>
</dbReference>
<keyword evidence="2" id="KW-0067">ATP-binding</keyword>
<feature type="domain" description="AAA+ ATPase" evidence="4">
    <location>
        <begin position="157"/>
        <end position="314"/>
    </location>
</feature>
<dbReference type="SUPFAM" id="SSF52540">
    <property type="entry name" value="P-loop containing nucleoside triphosphate hydrolases"/>
    <property type="match status" value="1"/>
</dbReference>
<dbReference type="PANTHER" id="PTHR45991:SF1">
    <property type="entry name" value="PACHYTENE CHECKPOINT PROTEIN 2 HOMOLOG"/>
    <property type="match status" value="1"/>
</dbReference>
<dbReference type="GO" id="GO:0016887">
    <property type="term" value="F:ATP hydrolysis activity"/>
    <property type="evidence" value="ECO:0007669"/>
    <property type="project" value="InterPro"/>
</dbReference>
<dbReference type="Gene3D" id="3.40.50.300">
    <property type="entry name" value="P-loop containing nucleotide triphosphate hydrolases"/>
    <property type="match status" value="1"/>
</dbReference>
<gene>
    <name evidence="5" type="ORF">BDU57DRAFT_533958</name>
</gene>
<dbReference type="OrthoDB" id="5925at2759"/>
<keyword evidence="5" id="KW-0378">Hydrolase</keyword>
<dbReference type="GO" id="GO:0051598">
    <property type="term" value="P:meiotic recombination checkpoint signaling"/>
    <property type="evidence" value="ECO:0007669"/>
    <property type="project" value="TreeGrafter"/>
</dbReference>
<dbReference type="PANTHER" id="PTHR45991">
    <property type="entry name" value="PACHYTENE CHECKPOINT PROTEIN 2"/>
    <property type="match status" value="1"/>
</dbReference>
<keyword evidence="1" id="KW-0547">Nucleotide-binding</keyword>
<protein>
    <submittedName>
        <fullName evidence="5">P-loop containing nucleoside triphosphate hydrolase protein</fullName>
    </submittedName>
</protein>
<name>A0A6A5QZ91_AMPQU</name>
<feature type="region of interest" description="Disordered" evidence="3">
    <location>
        <begin position="460"/>
        <end position="493"/>
    </location>
</feature>
<sequence length="493" mass="53259">MEARKLPGVDDGYGTDSVESRVREYITRCYAEITVGQHIPLSAPLVALVDRIEVKGHSKSEAFPDSTRYSLCDSNLEIAVYELHATEDVNTHDIAQDPDCASLPMPFSLCHLPNQAFDGYWEALVYSEPVGEHMLRVLTGAIRKFHNQPTVFIQNAWYNTVLLSGPPGSGKTSLAQALAQRLSIRVSDIFPNSILVQVDGSGVFSHMYGGTAKEIGSLFTKIGQLACDDSDDTRLVVVLVDEIDKLVPCRKSVGKKNEPLDTMRATAEVLTGLDKLRKTLNVVWLFTTNLPEDLDPAFVDRCRLKEHVHAPAANCVYDILRADINAKLRCGEILVGSAPRDGLGEIIGDCTTNGTSENGVPLCAAVDDDNIPSLVWAGKCSPPAEGTAAATLQCIAANACGLSGRNLRGLLDVALFTYFVDETPSLSDALVALERVVQKEARQAGSGRGKSVEMMAQRKLVGQDGDGELPTSNHGACSRPPLPIDTNVYSSDY</sequence>
<dbReference type="GO" id="GO:0005524">
    <property type="term" value="F:ATP binding"/>
    <property type="evidence" value="ECO:0007669"/>
    <property type="project" value="UniProtKB-KW"/>
</dbReference>
<dbReference type="EMBL" id="ML979132">
    <property type="protein sequence ID" value="KAF1920158.1"/>
    <property type="molecule type" value="Genomic_DNA"/>
</dbReference>
<dbReference type="GO" id="GO:0005694">
    <property type="term" value="C:chromosome"/>
    <property type="evidence" value="ECO:0007669"/>
    <property type="project" value="TreeGrafter"/>
</dbReference>
<dbReference type="InterPro" id="IPR003593">
    <property type="entry name" value="AAA+_ATPase"/>
</dbReference>
<dbReference type="Proteomes" id="UP000800096">
    <property type="component" value="Unassembled WGS sequence"/>
</dbReference>
<dbReference type="AlphaFoldDB" id="A0A6A5QZ91"/>
<dbReference type="InterPro" id="IPR044539">
    <property type="entry name" value="Pch2-like"/>
</dbReference>
<evidence type="ECO:0000259" key="4">
    <source>
        <dbReference type="SMART" id="SM00382"/>
    </source>
</evidence>
<evidence type="ECO:0000256" key="2">
    <source>
        <dbReference type="ARBA" id="ARBA00022840"/>
    </source>
</evidence>
<evidence type="ECO:0000256" key="1">
    <source>
        <dbReference type="ARBA" id="ARBA00022741"/>
    </source>
</evidence>
<accession>A0A6A5QZ91</accession>
<dbReference type="Pfam" id="PF00004">
    <property type="entry name" value="AAA"/>
    <property type="match status" value="1"/>
</dbReference>
<dbReference type="InterPro" id="IPR027417">
    <property type="entry name" value="P-loop_NTPase"/>
</dbReference>
<reference evidence="5" key="1">
    <citation type="journal article" date="2020" name="Stud. Mycol.">
        <title>101 Dothideomycetes genomes: a test case for predicting lifestyles and emergence of pathogens.</title>
        <authorList>
            <person name="Haridas S."/>
            <person name="Albert R."/>
            <person name="Binder M."/>
            <person name="Bloem J."/>
            <person name="Labutti K."/>
            <person name="Salamov A."/>
            <person name="Andreopoulos B."/>
            <person name="Baker S."/>
            <person name="Barry K."/>
            <person name="Bills G."/>
            <person name="Bluhm B."/>
            <person name="Cannon C."/>
            <person name="Castanera R."/>
            <person name="Culley D."/>
            <person name="Daum C."/>
            <person name="Ezra D."/>
            <person name="Gonzalez J."/>
            <person name="Henrissat B."/>
            <person name="Kuo A."/>
            <person name="Liang C."/>
            <person name="Lipzen A."/>
            <person name="Lutzoni F."/>
            <person name="Magnuson J."/>
            <person name="Mondo S."/>
            <person name="Nolan M."/>
            <person name="Ohm R."/>
            <person name="Pangilinan J."/>
            <person name="Park H.-J."/>
            <person name="Ramirez L."/>
            <person name="Alfaro M."/>
            <person name="Sun H."/>
            <person name="Tritt A."/>
            <person name="Yoshinaga Y."/>
            <person name="Zwiers L.-H."/>
            <person name="Turgeon B."/>
            <person name="Goodwin S."/>
            <person name="Spatafora J."/>
            <person name="Crous P."/>
            <person name="Grigoriev I."/>
        </authorList>
    </citation>
    <scope>NUCLEOTIDE SEQUENCE</scope>
    <source>
        <strain evidence="5">HMLAC05119</strain>
    </source>
</reference>
<proteinExistence type="predicted"/>
<dbReference type="GO" id="GO:0005634">
    <property type="term" value="C:nucleus"/>
    <property type="evidence" value="ECO:0007669"/>
    <property type="project" value="TreeGrafter"/>
</dbReference>
<evidence type="ECO:0000256" key="3">
    <source>
        <dbReference type="SAM" id="MobiDB-lite"/>
    </source>
</evidence>
<keyword evidence="6" id="KW-1185">Reference proteome</keyword>
<organism evidence="5 6">
    <name type="scientific">Ampelomyces quisqualis</name>
    <name type="common">Powdery mildew agent</name>
    <dbReference type="NCBI Taxonomy" id="50730"/>
    <lineage>
        <taxon>Eukaryota</taxon>
        <taxon>Fungi</taxon>
        <taxon>Dikarya</taxon>
        <taxon>Ascomycota</taxon>
        <taxon>Pezizomycotina</taxon>
        <taxon>Dothideomycetes</taxon>
        <taxon>Pleosporomycetidae</taxon>
        <taxon>Pleosporales</taxon>
        <taxon>Pleosporineae</taxon>
        <taxon>Phaeosphaeriaceae</taxon>
        <taxon>Ampelomyces</taxon>
    </lineage>
</organism>
<dbReference type="GO" id="GO:0007131">
    <property type="term" value="P:reciprocal meiotic recombination"/>
    <property type="evidence" value="ECO:0007669"/>
    <property type="project" value="TreeGrafter"/>
</dbReference>
<evidence type="ECO:0000313" key="5">
    <source>
        <dbReference type="EMBL" id="KAF1920158.1"/>
    </source>
</evidence>
<dbReference type="SMART" id="SM00382">
    <property type="entry name" value="AAA"/>
    <property type="match status" value="1"/>
</dbReference>